<reference evidence="9" key="1">
    <citation type="journal article" date="2014" name="Genome Biol. Evol.">
        <title>Pangenome evidence for extensive interdomain horizontal transfer affecting lineage core and shell genes in uncultured planktonic thaumarchaeota and euryarchaeota.</title>
        <authorList>
            <person name="Deschamps P."/>
            <person name="Zivanovic Y."/>
            <person name="Moreira D."/>
            <person name="Rodriguez-Valera F."/>
            <person name="Lopez-Garcia P."/>
        </authorList>
    </citation>
    <scope>NUCLEOTIDE SEQUENCE</scope>
</reference>
<dbReference type="InterPro" id="IPR000209">
    <property type="entry name" value="Peptidase_S8/S53_dom"/>
</dbReference>
<dbReference type="PRINTS" id="PR00723">
    <property type="entry name" value="SUBTILISIN"/>
</dbReference>
<evidence type="ECO:0000256" key="4">
    <source>
        <dbReference type="ARBA" id="ARBA00022825"/>
    </source>
</evidence>
<name>A0A075HNR1_9EURY</name>
<keyword evidence="7" id="KW-0472">Membrane</keyword>
<keyword evidence="7" id="KW-0812">Transmembrane</keyword>
<feature type="active site" description="Charge relay system" evidence="5">
    <location>
        <position position="133"/>
    </location>
</feature>
<dbReference type="SUPFAM" id="SSF52743">
    <property type="entry name" value="Subtilisin-like"/>
    <property type="match status" value="1"/>
</dbReference>
<evidence type="ECO:0000256" key="3">
    <source>
        <dbReference type="ARBA" id="ARBA00022801"/>
    </source>
</evidence>
<evidence type="ECO:0000256" key="5">
    <source>
        <dbReference type="PROSITE-ProRule" id="PRU01240"/>
    </source>
</evidence>
<dbReference type="AlphaFoldDB" id="A0A075HNR1"/>
<evidence type="ECO:0000313" key="9">
    <source>
        <dbReference type="EMBL" id="AIF16062.1"/>
    </source>
</evidence>
<evidence type="ECO:0000259" key="8">
    <source>
        <dbReference type="Pfam" id="PF00082"/>
    </source>
</evidence>
<dbReference type="PANTHER" id="PTHR43399">
    <property type="entry name" value="SUBTILISIN-RELATED"/>
    <property type="match status" value="1"/>
</dbReference>
<evidence type="ECO:0000256" key="2">
    <source>
        <dbReference type="ARBA" id="ARBA00022670"/>
    </source>
</evidence>
<dbReference type="GO" id="GO:0006508">
    <property type="term" value="P:proteolysis"/>
    <property type="evidence" value="ECO:0007669"/>
    <property type="project" value="UniProtKB-KW"/>
</dbReference>
<accession>A0A075HNR1</accession>
<dbReference type="PANTHER" id="PTHR43399:SF4">
    <property type="entry name" value="CELL WALL-ASSOCIATED PROTEASE"/>
    <property type="match status" value="1"/>
</dbReference>
<dbReference type="InterPro" id="IPR051048">
    <property type="entry name" value="Peptidase_S8/S53_subtilisin"/>
</dbReference>
<evidence type="ECO:0000256" key="6">
    <source>
        <dbReference type="SAM" id="MobiDB-lite"/>
    </source>
</evidence>
<keyword evidence="7" id="KW-1133">Transmembrane helix</keyword>
<feature type="transmembrane region" description="Helical" evidence="7">
    <location>
        <begin position="29"/>
        <end position="55"/>
    </location>
</feature>
<protein>
    <submittedName>
        <fullName evidence="9">Peptidase S8 family protein</fullName>
    </submittedName>
</protein>
<feature type="active site" description="Charge relay system" evidence="5">
    <location>
        <position position="315"/>
    </location>
</feature>
<comment type="similarity">
    <text evidence="1 5">Belongs to the peptidase S8 family.</text>
</comment>
<keyword evidence="4 5" id="KW-0720">Serine protease</keyword>
<dbReference type="Gene3D" id="3.40.50.200">
    <property type="entry name" value="Peptidase S8/S53 domain"/>
    <property type="match status" value="1"/>
</dbReference>
<dbReference type="EMBL" id="KF901045">
    <property type="protein sequence ID" value="AIF16062.1"/>
    <property type="molecule type" value="Genomic_DNA"/>
</dbReference>
<keyword evidence="2 5" id="KW-0645">Protease</keyword>
<dbReference type="Pfam" id="PF00082">
    <property type="entry name" value="Peptidase_S8"/>
    <property type="match status" value="1"/>
</dbReference>
<organism evidence="9">
    <name type="scientific">uncultured marine group II/III euryarchaeote KM3_72_E02</name>
    <dbReference type="NCBI Taxonomy" id="1456498"/>
    <lineage>
        <taxon>Archaea</taxon>
        <taxon>Methanobacteriati</taxon>
        <taxon>Methanobacteriota</taxon>
        <taxon>environmental samples</taxon>
    </lineage>
</organism>
<keyword evidence="3 5" id="KW-0378">Hydrolase</keyword>
<dbReference type="PROSITE" id="PS51892">
    <property type="entry name" value="SUBTILASE"/>
    <property type="match status" value="1"/>
</dbReference>
<dbReference type="InterPro" id="IPR015500">
    <property type="entry name" value="Peptidase_S8_subtilisin-rel"/>
</dbReference>
<dbReference type="PROSITE" id="PS00136">
    <property type="entry name" value="SUBTILASE_ASP"/>
    <property type="match status" value="1"/>
</dbReference>
<feature type="region of interest" description="Disordered" evidence="6">
    <location>
        <begin position="1"/>
        <end position="21"/>
    </location>
</feature>
<dbReference type="GO" id="GO:0004252">
    <property type="term" value="F:serine-type endopeptidase activity"/>
    <property type="evidence" value="ECO:0007669"/>
    <property type="project" value="UniProtKB-UniRule"/>
</dbReference>
<feature type="domain" description="Peptidase S8/S53" evidence="8">
    <location>
        <begin position="90"/>
        <end position="374"/>
    </location>
</feature>
<feature type="region of interest" description="Disordered" evidence="6">
    <location>
        <begin position="401"/>
        <end position="436"/>
    </location>
</feature>
<dbReference type="InterPro" id="IPR036852">
    <property type="entry name" value="Peptidase_S8/S53_dom_sf"/>
</dbReference>
<evidence type="ECO:0000256" key="7">
    <source>
        <dbReference type="SAM" id="Phobius"/>
    </source>
</evidence>
<feature type="active site" description="Charge relay system" evidence="5">
    <location>
        <position position="99"/>
    </location>
</feature>
<evidence type="ECO:0000256" key="1">
    <source>
        <dbReference type="ARBA" id="ARBA00011073"/>
    </source>
</evidence>
<proteinExistence type="inferred from homology"/>
<sequence>MYDEPDGDEIPPPFANGDSSVKPEQVQDALGWMIGVVSGLFAMLSFLVLLLWFWAGASDFVIGGPPPTLTGWEESYRDLTGFDEVSGLDGSGVLVCVVDSGIEMDHPDLSHLTLAGWLDVIDGRDAPYDDEGHGTAMAGIIVAQDGLRGNAQGVELLVAKAIDDEGSGSDEGIAEAVNWCVDEQADIISLSLGGEGGFGFAGITTDQLEEAVQDALDLGVFVVAAAGNDGQDDDGDVSSPGSVADVICVGGATRLGNVWSGSSEGDNNGRIWPPMLPRSDPDKKPEVLAPGAEVPVLMAGGSGDGSWWGWASGTSAATAWVSGGLALILEAHPELQREGASGGSGAIDLVKEVLSDNSQMDNGQDDHDDRFGYGILRIDLMLEALGNNSSASNVVGEIVSSSAESSGSEQIELNSEEYQAERRKTPSVPPVNSTKAAECSVSTLRTNSIQRLNEATTC</sequence>
<dbReference type="InterPro" id="IPR023827">
    <property type="entry name" value="Peptidase_S8_Asp-AS"/>
</dbReference>